<keyword evidence="5" id="KW-0272">Extracellular matrix</keyword>
<comment type="caution">
    <text evidence="10">The sequence shown here is derived from an EMBL/GenBank/DDBJ whole genome shotgun (WGS) entry which is preliminary data.</text>
</comment>
<evidence type="ECO:0000256" key="4">
    <source>
        <dbReference type="ARBA" id="ARBA00022525"/>
    </source>
</evidence>
<evidence type="ECO:0000313" key="10">
    <source>
        <dbReference type="EMBL" id="KAK5970482.1"/>
    </source>
</evidence>
<dbReference type="GO" id="GO:0005615">
    <property type="term" value="C:extracellular space"/>
    <property type="evidence" value="ECO:0007669"/>
    <property type="project" value="TreeGrafter"/>
</dbReference>
<sequence>QHRFLDEYEKQQFEKDRNVSHLVMKHNFLVGREAISQNIRRQCRCHGVSGSCEFKTCWLQMPKFSEVAEMLKKRYDHFAVQVTKRARKRLRRKERSERQNPIRGNEMVYVMRSPSYCERNDAAG</sequence>
<evidence type="ECO:0000313" key="11">
    <source>
        <dbReference type="Proteomes" id="UP001331761"/>
    </source>
</evidence>
<protein>
    <recommendedName>
        <fullName evidence="9">Protein Wnt</fullName>
    </recommendedName>
</protein>
<comment type="subcellular location">
    <subcellularLocation>
        <location evidence="1 9">Secreted</location>
        <location evidence="1 9">Extracellular space</location>
        <location evidence="1 9">Extracellular matrix</location>
    </subcellularLocation>
</comment>
<dbReference type="EMBL" id="WIXE01018931">
    <property type="protein sequence ID" value="KAK5970482.1"/>
    <property type="molecule type" value="Genomic_DNA"/>
</dbReference>
<evidence type="ECO:0000256" key="6">
    <source>
        <dbReference type="ARBA" id="ARBA00022687"/>
    </source>
</evidence>
<dbReference type="GO" id="GO:0005125">
    <property type="term" value="F:cytokine activity"/>
    <property type="evidence" value="ECO:0007669"/>
    <property type="project" value="TreeGrafter"/>
</dbReference>
<accession>A0AAN8FAJ1</accession>
<evidence type="ECO:0000256" key="1">
    <source>
        <dbReference type="ARBA" id="ARBA00004498"/>
    </source>
</evidence>
<keyword evidence="6 9" id="KW-0879">Wnt signaling pathway</keyword>
<dbReference type="PRINTS" id="PR01349">
    <property type="entry name" value="WNTPROTEIN"/>
</dbReference>
<evidence type="ECO:0000256" key="5">
    <source>
        <dbReference type="ARBA" id="ARBA00022530"/>
    </source>
</evidence>
<dbReference type="PANTHER" id="PTHR12027">
    <property type="entry name" value="WNT RELATED"/>
    <property type="match status" value="1"/>
</dbReference>
<dbReference type="Proteomes" id="UP001331761">
    <property type="component" value="Unassembled WGS sequence"/>
</dbReference>
<dbReference type="GO" id="GO:0045165">
    <property type="term" value="P:cell fate commitment"/>
    <property type="evidence" value="ECO:0007669"/>
    <property type="project" value="TreeGrafter"/>
</dbReference>
<proteinExistence type="inferred from homology"/>
<dbReference type="GO" id="GO:0030182">
    <property type="term" value="P:neuron differentiation"/>
    <property type="evidence" value="ECO:0007669"/>
    <property type="project" value="TreeGrafter"/>
</dbReference>
<dbReference type="InterPro" id="IPR005817">
    <property type="entry name" value="Wnt"/>
</dbReference>
<dbReference type="GO" id="GO:0060070">
    <property type="term" value="P:canonical Wnt signaling pathway"/>
    <property type="evidence" value="ECO:0007669"/>
    <property type="project" value="TreeGrafter"/>
</dbReference>
<evidence type="ECO:0000256" key="9">
    <source>
        <dbReference type="RuleBase" id="RU003500"/>
    </source>
</evidence>
<keyword evidence="4" id="KW-0964">Secreted</keyword>
<feature type="non-terminal residue" evidence="10">
    <location>
        <position position="1"/>
    </location>
</feature>
<dbReference type="AlphaFoldDB" id="A0AAN8FAJ1"/>
<keyword evidence="7" id="KW-1015">Disulfide bond</keyword>
<comment type="similarity">
    <text evidence="2 9">Belongs to the Wnt family.</text>
</comment>
<dbReference type="PROSITE" id="PS00246">
    <property type="entry name" value="WNT1"/>
    <property type="match status" value="1"/>
</dbReference>
<keyword evidence="3 9" id="KW-0217">Developmental protein</keyword>
<name>A0AAN8FAJ1_TRICO</name>
<organism evidence="10 11">
    <name type="scientific">Trichostrongylus colubriformis</name>
    <name type="common">Black scour worm</name>
    <dbReference type="NCBI Taxonomy" id="6319"/>
    <lineage>
        <taxon>Eukaryota</taxon>
        <taxon>Metazoa</taxon>
        <taxon>Ecdysozoa</taxon>
        <taxon>Nematoda</taxon>
        <taxon>Chromadorea</taxon>
        <taxon>Rhabditida</taxon>
        <taxon>Rhabditina</taxon>
        <taxon>Rhabditomorpha</taxon>
        <taxon>Strongyloidea</taxon>
        <taxon>Trichostrongylidae</taxon>
        <taxon>Trichostrongylus</taxon>
    </lineage>
</organism>
<dbReference type="SMART" id="SM00097">
    <property type="entry name" value="WNT1"/>
    <property type="match status" value="1"/>
</dbReference>
<comment type="function">
    <text evidence="9">Ligand for members of the frizzled family of seven transmembrane receptors.</text>
</comment>
<evidence type="ECO:0000256" key="2">
    <source>
        <dbReference type="ARBA" id="ARBA00005683"/>
    </source>
</evidence>
<keyword evidence="11" id="KW-1185">Reference proteome</keyword>
<dbReference type="Pfam" id="PF00110">
    <property type="entry name" value="wnt"/>
    <property type="match status" value="1"/>
</dbReference>
<dbReference type="GO" id="GO:0005109">
    <property type="term" value="F:frizzled binding"/>
    <property type="evidence" value="ECO:0007669"/>
    <property type="project" value="TreeGrafter"/>
</dbReference>
<evidence type="ECO:0000256" key="7">
    <source>
        <dbReference type="ARBA" id="ARBA00023157"/>
    </source>
</evidence>
<evidence type="ECO:0000256" key="8">
    <source>
        <dbReference type="ARBA" id="ARBA00023288"/>
    </source>
</evidence>
<reference evidence="10 11" key="1">
    <citation type="submission" date="2019-10" db="EMBL/GenBank/DDBJ databases">
        <title>Assembly and Annotation for the nematode Trichostrongylus colubriformis.</title>
        <authorList>
            <person name="Martin J."/>
        </authorList>
    </citation>
    <scope>NUCLEOTIDE SEQUENCE [LARGE SCALE GENOMIC DNA]</scope>
    <source>
        <strain evidence="10">G859</strain>
        <tissue evidence="10">Whole worm</tissue>
    </source>
</reference>
<dbReference type="PANTHER" id="PTHR12027:SF70">
    <property type="entry name" value="PROTEIN WNT-16"/>
    <property type="match status" value="1"/>
</dbReference>
<dbReference type="InterPro" id="IPR018161">
    <property type="entry name" value="Wnt_CS"/>
</dbReference>
<gene>
    <name evidence="10" type="ORF">GCK32_019967</name>
</gene>
<evidence type="ECO:0000256" key="3">
    <source>
        <dbReference type="ARBA" id="ARBA00022473"/>
    </source>
</evidence>
<keyword evidence="8" id="KW-0449">Lipoprotein</keyword>